<feature type="repeat" description="WD" evidence="3">
    <location>
        <begin position="461"/>
        <end position="493"/>
    </location>
</feature>
<feature type="region of interest" description="Disordered" evidence="4">
    <location>
        <begin position="286"/>
        <end position="316"/>
    </location>
</feature>
<keyword evidence="1 3" id="KW-0853">WD repeat</keyword>
<dbReference type="PROSITE" id="PS50294">
    <property type="entry name" value="WD_REPEATS_REGION"/>
    <property type="match status" value="5"/>
</dbReference>
<keyword evidence="2" id="KW-0677">Repeat</keyword>
<protein>
    <recommendedName>
        <fullName evidence="7">WD40 repeat-like protein</fullName>
    </recommendedName>
</protein>
<feature type="compositionally biased region" description="Acidic residues" evidence="4">
    <location>
        <begin position="305"/>
        <end position="316"/>
    </location>
</feature>
<feature type="repeat" description="WD" evidence="3">
    <location>
        <begin position="494"/>
        <end position="535"/>
    </location>
</feature>
<gene>
    <name evidence="5" type="ORF">NLI96_g9070</name>
</gene>
<evidence type="ECO:0000313" key="6">
    <source>
        <dbReference type="Proteomes" id="UP001212997"/>
    </source>
</evidence>
<feature type="repeat" description="WD" evidence="3">
    <location>
        <begin position="666"/>
        <end position="707"/>
    </location>
</feature>
<sequence>MSPRPSHHSSIYRDELWRLGNGRPIWHPEIDVSLGDVVFFDSAPDNGSFRHLFNILQTPQEQQEDSKYLLKLPEALKELEFTDNLLLATPGAISAGPHPSTSVFSTSGNMEVQGGGGLSSAHAYLGFTCRSATGALLYMDDVGDRDLLSNNKRWPKYIMNNLAAWEEILEAGPFQCTIEDLIFVRGYVKTSTWKVAAWASNRISRGVGLGAGIPSTVGIGGGFRNEADHLLPPQSRECNRGRIGAHLAVTSGQEYPRDQTVFLYYYQVKRRLFFLRKLEAAAGYGSLPDASPPSSSSGAMYVTTETEEENDEGGPEDPLDPAFRYIFDNCTAEVACLCEGDIDCLLEVRANSRTYQQATALMPLSFQGQRWPANLYQKLHELNPRIEVFGDAAIFSIEDMVNIPRGPPPVNPGPPGDIKTQRENIRGGSLTFGRTAQERHSIEWHHAVLMHDNEDHGAPGSIAVSNNGEWVAIGYEDSAVEVWDIKNESPMFTRVVHDESVLCVAFSPDSKLLASGSSDGTLVIWDTENAGPIERFYGGEAAICSLAFSPDGTTLATGSTDMILKLWDPRALRQKQDGEITELDNLDSSIQALAFSPDSTRLVSCTDQTAHIRDGRNGQVLFPMIGHEGVIWALDISHQGHRIATGGEDHTARIWNMETGDELVTIRQHVDAVWSVHFTPDDECVITGSNDTFIAIHHASTGELYRVLAGHESPIHAAAYSPVGNILASGDEDGILLLWDVVKGEQIAELRGHADKINTITFSNDRDNLVTSSNDGTVRVWSTVDMMRVFD</sequence>
<evidence type="ECO:0000256" key="1">
    <source>
        <dbReference type="ARBA" id="ARBA00022574"/>
    </source>
</evidence>
<evidence type="ECO:0000256" key="2">
    <source>
        <dbReference type="ARBA" id="ARBA00022737"/>
    </source>
</evidence>
<dbReference type="InterPro" id="IPR001680">
    <property type="entry name" value="WD40_rpt"/>
</dbReference>
<comment type="caution">
    <text evidence="5">The sequence shown here is derived from an EMBL/GenBank/DDBJ whole genome shotgun (WGS) entry which is preliminary data.</text>
</comment>
<dbReference type="PANTHER" id="PTHR19879">
    <property type="entry name" value="TRANSCRIPTION INITIATION FACTOR TFIID"/>
    <property type="match status" value="1"/>
</dbReference>
<dbReference type="CDD" id="cd00200">
    <property type="entry name" value="WD40"/>
    <property type="match status" value="1"/>
</dbReference>
<dbReference type="PROSITE" id="PS50082">
    <property type="entry name" value="WD_REPEATS_2"/>
    <property type="match status" value="7"/>
</dbReference>
<dbReference type="AlphaFoldDB" id="A0AAD5UXV3"/>
<dbReference type="Gene3D" id="2.130.10.10">
    <property type="entry name" value="YVTN repeat-like/Quinoprotein amine dehydrogenase"/>
    <property type="match status" value="3"/>
</dbReference>
<proteinExistence type="predicted"/>
<evidence type="ECO:0000256" key="3">
    <source>
        <dbReference type="PROSITE-ProRule" id="PRU00221"/>
    </source>
</evidence>
<dbReference type="EMBL" id="JANAWD010000440">
    <property type="protein sequence ID" value="KAJ3479421.1"/>
    <property type="molecule type" value="Genomic_DNA"/>
</dbReference>
<name>A0AAD5UXV3_9APHY</name>
<dbReference type="PRINTS" id="PR00320">
    <property type="entry name" value="GPROTEINBRPT"/>
</dbReference>
<dbReference type="InterPro" id="IPR015943">
    <property type="entry name" value="WD40/YVTN_repeat-like_dom_sf"/>
</dbReference>
<dbReference type="InterPro" id="IPR020472">
    <property type="entry name" value="WD40_PAC1"/>
</dbReference>
<dbReference type="Proteomes" id="UP001212997">
    <property type="component" value="Unassembled WGS sequence"/>
</dbReference>
<evidence type="ECO:0000313" key="5">
    <source>
        <dbReference type="EMBL" id="KAJ3479421.1"/>
    </source>
</evidence>
<accession>A0AAD5UXV3</accession>
<evidence type="ECO:0000256" key="4">
    <source>
        <dbReference type="SAM" id="MobiDB-lite"/>
    </source>
</evidence>
<organism evidence="5 6">
    <name type="scientific">Meripilus lineatus</name>
    <dbReference type="NCBI Taxonomy" id="2056292"/>
    <lineage>
        <taxon>Eukaryota</taxon>
        <taxon>Fungi</taxon>
        <taxon>Dikarya</taxon>
        <taxon>Basidiomycota</taxon>
        <taxon>Agaricomycotina</taxon>
        <taxon>Agaricomycetes</taxon>
        <taxon>Polyporales</taxon>
        <taxon>Meripilaceae</taxon>
        <taxon>Meripilus</taxon>
    </lineage>
</organism>
<dbReference type="PANTHER" id="PTHR19879:SF9">
    <property type="entry name" value="TRANSCRIPTION INITIATION FACTOR TFIID SUBUNIT 5"/>
    <property type="match status" value="1"/>
</dbReference>
<reference evidence="5" key="1">
    <citation type="submission" date="2022-07" db="EMBL/GenBank/DDBJ databases">
        <title>Genome Sequence of Physisporinus lineatus.</title>
        <authorList>
            <person name="Buettner E."/>
        </authorList>
    </citation>
    <scope>NUCLEOTIDE SEQUENCE</scope>
    <source>
        <strain evidence="5">VT162</strain>
    </source>
</reference>
<feature type="repeat" description="WD" evidence="3">
    <location>
        <begin position="624"/>
        <end position="665"/>
    </location>
</feature>
<dbReference type="PROSITE" id="PS00678">
    <property type="entry name" value="WD_REPEATS_1"/>
    <property type="match status" value="3"/>
</dbReference>
<dbReference type="Pfam" id="PF00400">
    <property type="entry name" value="WD40"/>
    <property type="match status" value="8"/>
</dbReference>
<evidence type="ECO:0008006" key="7">
    <source>
        <dbReference type="Google" id="ProtNLM"/>
    </source>
</evidence>
<feature type="repeat" description="WD" evidence="3">
    <location>
        <begin position="536"/>
        <end position="568"/>
    </location>
</feature>
<dbReference type="InterPro" id="IPR019775">
    <property type="entry name" value="WD40_repeat_CS"/>
</dbReference>
<feature type="repeat" description="WD" evidence="3">
    <location>
        <begin position="708"/>
        <end position="749"/>
    </location>
</feature>
<keyword evidence="6" id="KW-1185">Reference proteome</keyword>
<dbReference type="SMART" id="SM00320">
    <property type="entry name" value="WD40"/>
    <property type="match status" value="8"/>
</dbReference>
<feature type="repeat" description="WD" evidence="3">
    <location>
        <begin position="750"/>
        <end position="782"/>
    </location>
</feature>
<dbReference type="InterPro" id="IPR036322">
    <property type="entry name" value="WD40_repeat_dom_sf"/>
</dbReference>
<dbReference type="SUPFAM" id="SSF50978">
    <property type="entry name" value="WD40 repeat-like"/>
    <property type="match status" value="1"/>
</dbReference>